<sequence>MLVAIAFILLRRRRSTYDDDDVLSPPNKSTRPTQQEQLFLALGASAPSTQQQPSSSTSPPVFSPVGSRLSQSNPYFQQSRVSPPKYPSDGFVSNAQRLSSPPFHAAAAAQGYHFDSESICDSAASGNSHNLWVSAMESNRTDSAVNHEPVAHQDSTNSLWDDDDSNARASSSSYDRGDSFLSGSNFGSFNNNSDRMGDESPFEYGTPAPPALSRNNSITL</sequence>
<feature type="compositionally biased region" description="Low complexity" evidence="1">
    <location>
        <begin position="182"/>
        <end position="193"/>
    </location>
</feature>
<name>A0A418ATY6_9STRA</name>
<comment type="caution">
    <text evidence="2">The sequence shown here is derived from an EMBL/GenBank/DDBJ whole genome shotgun (WGS) entry which is preliminary data.</text>
</comment>
<keyword evidence="3" id="KW-1185">Reference proteome</keyword>
<feature type="region of interest" description="Disordered" evidence="1">
    <location>
        <begin position="41"/>
        <end position="94"/>
    </location>
</feature>
<organism evidence="2 3">
    <name type="scientific">Aphanomyces invadans</name>
    <dbReference type="NCBI Taxonomy" id="157072"/>
    <lineage>
        <taxon>Eukaryota</taxon>
        <taxon>Sar</taxon>
        <taxon>Stramenopiles</taxon>
        <taxon>Oomycota</taxon>
        <taxon>Saprolegniomycetes</taxon>
        <taxon>Saprolegniales</taxon>
        <taxon>Verrucalvaceae</taxon>
        <taxon>Aphanomyces</taxon>
    </lineage>
</organism>
<feature type="compositionally biased region" description="Polar residues" evidence="1">
    <location>
        <begin position="68"/>
        <end position="81"/>
    </location>
</feature>
<evidence type="ECO:0000313" key="3">
    <source>
        <dbReference type="Proteomes" id="UP000285060"/>
    </source>
</evidence>
<dbReference type="Proteomes" id="UP000285060">
    <property type="component" value="Unassembled WGS sequence"/>
</dbReference>
<gene>
    <name evidence="2" type="ORF">DYB32_005637</name>
</gene>
<protein>
    <submittedName>
        <fullName evidence="2">Uncharacterized protein</fullName>
    </submittedName>
</protein>
<proteinExistence type="predicted"/>
<feature type="compositionally biased region" description="Low complexity" evidence="1">
    <location>
        <begin position="43"/>
        <end position="67"/>
    </location>
</feature>
<feature type="region of interest" description="Disordered" evidence="1">
    <location>
        <begin position="149"/>
        <end position="220"/>
    </location>
</feature>
<dbReference type="VEuPathDB" id="FungiDB:H310_04149"/>
<accession>A0A418ATY6</accession>
<evidence type="ECO:0000256" key="1">
    <source>
        <dbReference type="SAM" id="MobiDB-lite"/>
    </source>
</evidence>
<reference evidence="2 3" key="1">
    <citation type="submission" date="2018-08" db="EMBL/GenBank/DDBJ databases">
        <title>Aphanomyces genome sequencing and annotation.</title>
        <authorList>
            <person name="Minardi D."/>
            <person name="Oidtmann B."/>
            <person name="Van Der Giezen M."/>
            <person name="Studholme D.J."/>
        </authorList>
    </citation>
    <scope>NUCLEOTIDE SEQUENCE [LARGE SCALE GENOMIC DNA]</scope>
    <source>
        <strain evidence="2 3">NJM0002</strain>
    </source>
</reference>
<dbReference type="EMBL" id="QUSY01000512">
    <property type="protein sequence ID" value="RHY28870.1"/>
    <property type="molecule type" value="Genomic_DNA"/>
</dbReference>
<dbReference type="AlphaFoldDB" id="A0A418ATY6"/>
<evidence type="ECO:0000313" key="2">
    <source>
        <dbReference type="EMBL" id="RHY28870.1"/>
    </source>
</evidence>